<evidence type="ECO:0000313" key="5">
    <source>
        <dbReference type="Proteomes" id="UP001481677"/>
    </source>
</evidence>
<dbReference type="Proteomes" id="UP000321776">
    <property type="component" value="Unassembled WGS sequence"/>
</dbReference>
<proteinExistence type="predicted"/>
<keyword evidence="1" id="KW-0732">Signal</keyword>
<accession>A0A5C6V7H4</accession>
<evidence type="ECO:0000313" key="4">
    <source>
        <dbReference type="Proteomes" id="UP000321776"/>
    </source>
</evidence>
<dbReference type="Proteomes" id="UP001481677">
    <property type="component" value="Unassembled WGS sequence"/>
</dbReference>
<reference evidence="2 5" key="3">
    <citation type="submission" date="2024-01" db="EMBL/GenBank/DDBJ databases">
        <title>The diversity of rhizobia nodulating Mimosa spp. in eleven states of Brazil covering several biomes is determined by host plant, location, and edaphic factors.</title>
        <authorList>
            <person name="Rouws L."/>
            <person name="Barauna A."/>
            <person name="Beukes C."/>
            <person name="De Faria S.M."/>
            <person name="Gross E."/>
            <person name="Dos Reis Junior F.B."/>
            <person name="Simon M."/>
            <person name="Maluk M."/>
            <person name="Odee D.W."/>
            <person name="Kenicer G."/>
            <person name="Young J.P.W."/>
            <person name="Reis V.M."/>
            <person name="Zilli J."/>
            <person name="James E.K."/>
        </authorList>
    </citation>
    <scope>NUCLEOTIDE SEQUENCE [LARGE SCALE GENOMIC DNA]</scope>
    <source>
        <strain evidence="2 5">JPY530</strain>
    </source>
</reference>
<dbReference type="EMBL" id="JAZHGA010000010">
    <property type="protein sequence ID" value="MEM5341362.1"/>
    <property type="molecule type" value="Genomic_DNA"/>
</dbReference>
<dbReference type="RefSeq" id="WP_028369096.1">
    <property type="nucleotide sequence ID" value="NZ_JAZHGB010000059.1"/>
</dbReference>
<organism evidence="3 4">
    <name type="scientific">Paraburkholderia azotifigens</name>
    <dbReference type="NCBI Taxonomy" id="2057004"/>
    <lineage>
        <taxon>Bacteria</taxon>
        <taxon>Pseudomonadati</taxon>
        <taxon>Pseudomonadota</taxon>
        <taxon>Betaproteobacteria</taxon>
        <taxon>Burkholderiales</taxon>
        <taxon>Burkholderiaceae</taxon>
        <taxon>Paraburkholderia</taxon>
    </lineage>
</organism>
<evidence type="ECO:0000256" key="1">
    <source>
        <dbReference type="SAM" id="SignalP"/>
    </source>
</evidence>
<evidence type="ECO:0000313" key="3">
    <source>
        <dbReference type="EMBL" id="TXC80740.1"/>
    </source>
</evidence>
<evidence type="ECO:0000313" key="2">
    <source>
        <dbReference type="EMBL" id="MEM5341362.1"/>
    </source>
</evidence>
<reference evidence="3 4" key="1">
    <citation type="journal article" date="2018" name="Int. J. Syst. Evol. Microbiol.">
        <title>Paraburkholderia azotifigens sp. nov., a nitrogen-fixing bacterium isolated from paddy soil.</title>
        <authorList>
            <person name="Choi G.M."/>
            <person name="Im W.T."/>
        </authorList>
    </citation>
    <scope>NUCLEOTIDE SEQUENCE [LARGE SCALE GENOMIC DNA]</scope>
    <source>
        <strain evidence="3 4">NF 2-5-3</strain>
    </source>
</reference>
<comment type="caution">
    <text evidence="3">The sequence shown here is derived from an EMBL/GenBank/DDBJ whole genome shotgun (WGS) entry which is preliminary data.</text>
</comment>
<gene>
    <name evidence="3" type="ORF">FRZ40_41630</name>
    <name evidence="2" type="ORF">V4C56_17250</name>
</gene>
<sequence length="171" mass="17766">MLNSKILWVTGVIAVAIIAGCAAPTRPTIDAAHTGGENLRTRLQDGVAEPTVNSNGHQVSASVRVGVLDAFERQAEKDGLKIVPTGIPVTITVEEYSTRSSAARFWFGALAGSDHIKAMVEVGDARFEVEDTARTAINGIDIVAMDVGIEAANGVAMLAGLPIAEESAAGR</sequence>
<dbReference type="PROSITE" id="PS51257">
    <property type="entry name" value="PROKAR_LIPOPROTEIN"/>
    <property type="match status" value="1"/>
</dbReference>
<feature type="chain" id="PRO_5022951349" description="DUF4410 domain-containing protein" evidence="1">
    <location>
        <begin position="23"/>
        <end position="171"/>
    </location>
</feature>
<keyword evidence="5" id="KW-1185">Reference proteome</keyword>
<dbReference type="EMBL" id="VOQS01000005">
    <property type="protein sequence ID" value="TXC80740.1"/>
    <property type="molecule type" value="Genomic_DNA"/>
</dbReference>
<name>A0A5C6V7H4_9BURK</name>
<protein>
    <recommendedName>
        <fullName evidence="6">DUF4410 domain-containing protein</fullName>
    </recommendedName>
</protein>
<dbReference type="AlphaFoldDB" id="A0A5C6V7H4"/>
<feature type="signal peptide" evidence="1">
    <location>
        <begin position="1"/>
        <end position="22"/>
    </location>
</feature>
<evidence type="ECO:0008006" key="6">
    <source>
        <dbReference type="Google" id="ProtNLM"/>
    </source>
</evidence>
<reference evidence="3" key="2">
    <citation type="submission" date="2019-08" db="EMBL/GenBank/DDBJ databases">
        <authorList>
            <person name="Im W.-T."/>
        </authorList>
    </citation>
    <scope>NUCLEOTIDE SEQUENCE</scope>
    <source>
        <strain evidence="3">NF 2-5-3</strain>
    </source>
</reference>